<feature type="compositionally biased region" description="Basic residues" evidence="1">
    <location>
        <begin position="675"/>
        <end position="689"/>
    </location>
</feature>
<protein>
    <submittedName>
        <fullName evidence="2">Uncharacterized protein</fullName>
    </submittedName>
</protein>
<feature type="compositionally biased region" description="Low complexity" evidence="1">
    <location>
        <begin position="135"/>
        <end position="183"/>
    </location>
</feature>
<dbReference type="Proteomes" id="UP001176521">
    <property type="component" value="Unassembled WGS sequence"/>
</dbReference>
<feature type="region of interest" description="Disordered" evidence="1">
    <location>
        <begin position="675"/>
        <end position="695"/>
    </location>
</feature>
<feature type="compositionally biased region" description="Polar residues" evidence="1">
    <location>
        <begin position="120"/>
        <end position="132"/>
    </location>
</feature>
<evidence type="ECO:0000313" key="3">
    <source>
        <dbReference type="Proteomes" id="UP001176521"/>
    </source>
</evidence>
<feature type="compositionally biased region" description="Low complexity" evidence="1">
    <location>
        <begin position="592"/>
        <end position="601"/>
    </location>
</feature>
<feature type="compositionally biased region" description="Low complexity" evidence="1">
    <location>
        <begin position="13"/>
        <end position="42"/>
    </location>
</feature>
<feature type="region of interest" description="Disordered" evidence="1">
    <location>
        <begin position="581"/>
        <end position="601"/>
    </location>
</feature>
<feature type="region of interest" description="Disordered" evidence="1">
    <location>
        <begin position="1"/>
        <end position="64"/>
    </location>
</feature>
<feature type="region of interest" description="Disordered" evidence="1">
    <location>
        <begin position="457"/>
        <end position="478"/>
    </location>
</feature>
<feature type="region of interest" description="Disordered" evidence="1">
    <location>
        <begin position="513"/>
        <end position="539"/>
    </location>
</feature>
<feature type="compositionally biased region" description="Basic and acidic residues" evidence="1">
    <location>
        <begin position="300"/>
        <end position="316"/>
    </location>
</feature>
<name>A0AAN6JJ19_9BASI</name>
<dbReference type="AlphaFoldDB" id="A0AAN6JJ19"/>
<feature type="region of interest" description="Disordered" evidence="1">
    <location>
        <begin position="300"/>
        <end position="371"/>
    </location>
</feature>
<evidence type="ECO:0000313" key="2">
    <source>
        <dbReference type="EMBL" id="KAK0527877.1"/>
    </source>
</evidence>
<organism evidence="2 3">
    <name type="scientific">Tilletia horrida</name>
    <dbReference type="NCBI Taxonomy" id="155126"/>
    <lineage>
        <taxon>Eukaryota</taxon>
        <taxon>Fungi</taxon>
        <taxon>Dikarya</taxon>
        <taxon>Basidiomycota</taxon>
        <taxon>Ustilaginomycotina</taxon>
        <taxon>Exobasidiomycetes</taxon>
        <taxon>Tilletiales</taxon>
        <taxon>Tilletiaceae</taxon>
        <taxon>Tilletia</taxon>
    </lineage>
</organism>
<keyword evidence="3" id="KW-1185">Reference proteome</keyword>
<feature type="region of interest" description="Disordered" evidence="1">
    <location>
        <begin position="227"/>
        <end position="260"/>
    </location>
</feature>
<dbReference type="EMBL" id="JAPDMQ010000293">
    <property type="protein sequence ID" value="KAK0527877.1"/>
    <property type="molecule type" value="Genomic_DNA"/>
</dbReference>
<reference evidence="2" key="1">
    <citation type="journal article" date="2023" name="PhytoFront">
        <title>Draft Genome Resources of Seven Strains of Tilletia horrida, Causal Agent of Kernel Smut of Rice.</title>
        <authorList>
            <person name="Khanal S."/>
            <person name="Antony Babu S."/>
            <person name="Zhou X.G."/>
        </authorList>
    </citation>
    <scope>NUCLEOTIDE SEQUENCE</scope>
    <source>
        <strain evidence="2">TX3</strain>
    </source>
</reference>
<accession>A0AAN6JJ19</accession>
<feature type="region of interest" description="Disordered" evidence="1">
    <location>
        <begin position="97"/>
        <end position="192"/>
    </location>
</feature>
<comment type="caution">
    <text evidence="2">The sequence shown here is derived from an EMBL/GenBank/DDBJ whole genome shotgun (WGS) entry which is preliminary data.</text>
</comment>
<evidence type="ECO:0000256" key="1">
    <source>
        <dbReference type="SAM" id="MobiDB-lite"/>
    </source>
</evidence>
<feature type="compositionally biased region" description="Basic residues" evidence="1">
    <location>
        <begin position="342"/>
        <end position="353"/>
    </location>
</feature>
<feature type="compositionally biased region" description="Polar residues" evidence="1">
    <location>
        <begin position="581"/>
        <end position="591"/>
    </location>
</feature>
<feature type="compositionally biased region" description="Basic and acidic residues" evidence="1">
    <location>
        <begin position="513"/>
        <end position="523"/>
    </location>
</feature>
<gene>
    <name evidence="2" type="ORF">OC842_004717</name>
</gene>
<feature type="compositionally biased region" description="Gly residues" evidence="1">
    <location>
        <begin position="48"/>
        <end position="57"/>
    </location>
</feature>
<feature type="compositionally biased region" description="Low complexity" evidence="1">
    <location>
        <begin position="97"/>
        <end position="119"/>
    </location>
</feature>
<proteinExistence type="predicted"/>
<sequence>MRIRPRSASSALARVGRSSTSAGSSGSSVQPAAAAAATLSSKGKTRGRGGGAPGGGIDDLPLVRPPDVSRPDLAISRFFAAHRPLLDIELLSPARARSQGSSSSSSGHRSSSGTISITSNANGSTTITTSSDAHPAGAPEGPASSSLGGAASTGSSEAHLIISSEDPTSTRTSSSTTGTHPSPAAAHPGIRRTSIILREDDIKDGSSFAAAASAAIQAAMSAARDAWHQQHHALGSDKLPEQDDEEEGEGHATAHLRSGNIERSIVIPTAVWRRKPKQPIDQEQFARLIDELSLFNREAEQDEAVKPATEEAHRTNELSPIQQRPRPSPTSSATIDLAAATPHHHRRRGRRPNSRASPSPPKTKKRHPSPRVLSAAIKLLAHDAYLTSRASAIARAIERGENPALARKLGVESELVILGEQAGPSVEWARGVALWLAEHGRAYLPPPPPSVPVSDGALGNGAGRKAAQRRSDGELFSSPAVPGPEVVISDADTFVNVSLMDAENALANGMSERDISLDGHGEDGQGGGEYGSEGHFLHADLPPADPNMLLSHALVQARLAESLQSAKVLSLLDAAIQKQVASSSSQDNNTTAESAPAAPASSIPHLTATASVPLDLASLNADVSDIRLPALQARIRDLAASREAAAAEVAKLAGPKLRAAMAAAAAAAAEFPVHRAGRGSRRTRRRRRAGASAAVSSTSTATAAAAVGVVRTGGNELELSLPPLQQLQLQQGVKLGAAERIIKQAEAGARAAGVEGDAQQKQQGTRPAAMGVVMGFLVGLGKKTATGTTATTTLQQQQRLRRARARKARLEVARARKSEME</sequence>